<sequence length="428" mass="45976">MHERRPLLPPQASPVGRLMYDDVGSELGSELIKRCAAVDSSGPPHLDYLPDSESTPPGPAPLSTSSVSPVHLPPISRAALYALRSGNPGRAAMHFPGHASIKLPHAKQRPYEDGHTIVLSLTESADTLGSPSDSGLGSASDVADLLFDMNINPEYCPHSDGAAQCSSLISTLQKRPSPNAKTLPLVVRSRIPRGPHATPLFLVSPLSQPSSRHYLEIYDPALVDNHDGPELLEDGTRKVEVYSRLATLEDRIGALRVADGDGGEARERVRLRMPTAHGCVLHGSGRQSVCSVPALLFRDLSDISTDTNVDTDATRNTAAWMIWTATSVPLTSIPPSAFSAPTWLRLEALVTHAIGICAREAQVAHSLDFGGAKVAWDGEGLQMDLDFTDAGLIDDKQGGEGEECMVAASQTVFRREWVRECAEDAWPE</sequence>
<dbReference type="Proteomes" id="UP000814033">
    <property type="component" value="Unassembled WGS sequence"/>
</dbReference>
<proteinExistence type="predicted"/>
<organism evidence="1 2">
    <name type="scientific">Auriscalpium vulgare</name>
    <dbReference type="NCBI Taxonomy" id="40419"/>
    <lineage>
        <taxon>Eukaryota</taxon>
        <taxon>Fungi</taxon>
        <taxon>Dikarya</taxon>
        <taxon>Basidiomycota</taxon>
        <taxon>Agaricomycotina</taxon>
        <taxon>Agaricomycetes</taxon>
        <taxon>Russulales</taxon>
        <taxon>Auriscalpiaceae</taxon>
        <taxon>Auriscalpium</taxon>
    </lineage>
</organism>
<reference evidence="1" key="1">
    <citation type="submission" date="2021-02" db="EMBL/GenBank/DDBJ databases">
        <authorList>
            <consortium name="DOE Joint Genome Institute"/>
            <person name="Ahrendt S."/>
            <person name="Looney B.P."/>
            <person name="Miyauchi S."/>
            <person name="Morin E."/>
            <person name="Drula E."/>
            <person name="Courty P.E."/>
            <person name="Chicoki N."/>
            <person name="Fauchery L."/>
            <person name="Kohler A."/>
            <person name="Kuo A."/>
            <person name="Labutti K."/>
            <person name="Pangilinan J."/>
            <person name="Lipzen A."/>
            <person name="Riley R."/>
            <person name="Andreopoulos W."/>
            <person name="He G."/>
            <person name="Johnson J."/>
            <person name="Barry K.W."/>
            <person name="Grigoriev I.V."/>
            <person name="Nagy L."/>
            <person name="Hibbett D."/>
            <person name="Henrissat B."/>
            <person name="Matheny P.B."/>
            <person name="Labbe J."/>
            <person name="Martin F."/>
        </authorList>
    </citation>
    <scope>NUCLEOTIDE SEQUENCE</scope>
    <source>
        <strain evidence="1">FP105234-sp</strain>
    </source>
</reference>
<dbReference type="EMBL" id="MU275848">
    <property type="protein sequence ID" value="KAI0051990.1"/>
    <property type="molecule type" value="Genomic_DNA"/>
</dbReference>
<evidence type="ECO:0000313" key="1">
    <source>
        <dbReference type="EMBL" id="KAI0051990.1"/>
    </source>
</evidence>
<gene>
    <name evidence="1" type="ORF">FA95DRAFT_108255</name>
</gene>
<name>A0ACB8S7U0_9AGAM</name>
<keyword evidence="2" id="KW-1185">Reference proteome</keyword>
<evidence type="ECO:0000313" key="2">
    <source>
        <dbReference type="Proteomes" id="UP000814033"/>
    </source>
</evidence>
<comment type="caution">
    <text evidence="1">The sequence shown here is derived from an EMBL/GenBank/DDBJ whole genome shotgun (WGS) entry which is preliminary data.</text>
</comment>
<protein>
    <submittedName>
        <fullName evidence="1">Uncharacterized protein</fullName>
    </submittedName>
</protein>
<reference evidence="1" key="2">
    <citation type="journal article" date="2022" name="New Phytol.">
        <title>Evolutionary transition to the ectomycorrhizal habit in the genomes of a hyperdiverse lineage of mushroom-forming fungi.</title>
        <authorList>
            <person name="Looney B."/>
            <person name="Miyauchi S."/>
            <person name="Morin E."/>
            <person name="Drula E."/>
            <person name="Courty P.E."/>
            <person name="Kohler A."/>
            <person name="Kuo A."/>
            <person name="LaButti K."/>
            <person name="Pangilinan J."/>
            <person name="Lipzen A."/>
            <person name="Riley R."/>
            <person name="Andreopoulos W."/>
            <person name="He G."/>
            <person name="Johnson J."/>
            <person name="Nolan M."/>
            <person name="Tritt A."/>
            <person name="Barry K.W."/>
            <person name="Grigoriev I.V."/>
            <person name="Nagy L.G."/>
            <person name="Hibbett D."/>
            <person name="Henrissat B."/>
            <person name="Matheny P.B."/>
            <person name="Labbe J."/>
            <person name="Martin F.M."/>
        </authorList>
    </citation>
    <scope>NUCLEOTIDE SEQUENCE</scope>
    <source>
        <strain evidence="1">FP105234-sp</strain>
    </source>
</reference>
<accession>A0ACB8S7U0</accession>